<dbReference type="Proteomes" id="UP001459277">
    <property type="component" value="Unassembled WGS sequence"/>
</dbReference>
<comment type="caution">
    <text evidence="1">The sequence shown here is derived from an EMBL/GenBank/DDBJ whole genome shotgun (WGS) entry which is preliminary data.</text>
</comment>
<proteinExistence type="predicted"/>
<keyword evidence="2" id="KW-1185">Reference proteome</keyword>
<name>A0AAW2CVZ1_9ROSI</name>
<dbReference type="EMBL" id="JAZDWU010000005">
    <property type="protein sequence ID" value="KAL0002467.1"/>
    <property type="molecule type" value="Genomic_DNA"/>
</dbReference>
<evidence type="ECO:0000313" key="2">
    <source>
        <dbReference type="Proteomes" id="UP001459277"/>
    </source>
</evidence>
<protein>
    <submittedName>
        <fullName evidence="1">Uncharacterized protein</fullName>
    </submittedName>
</protein>
<dbReference type="AlphaFoldDB" id="A0AAW2CVZ1"/>
<sequence length="132" mass="15443">MSILHREGSRKALAAFDNKRFKTLLDFQTFNNLFKNAPSVVERTVQFESLSSTSIPRIFADKDRANLFRAFDDPCEELIKEFFSNAWFTGVELKCWVRGKEFTITPEYLAKVLHRTHSRNVDIYPYDDRVGL</sequence>
<accession>A0AAW2CVZ1</accession>
<reference evidence="1 2" key="1">
    <citation type="submission" date="2024-01" db="EMBL/GenBank/DDBJ databases">
        <title>A telomere-to-telomere, gap-free genome of sweet tea (Lithocarpus litseifolius).</title>
        <authorList>
            <person name="Zhou J."/>
        </authorList>
    </citation>
    <scope>NUCLEOTIDE SEQUENCE [LARGE SCALE GENOMIC DNA]</scope>
    <source>
        <strain evidence="1">Zhou-2022a</strain>
        <tissue evidence="1">Leaf</tissue>
    </source>
</reference>
<organism evidence="1 2">
    <name type="scientific">Lithocarpus litseifolius</name>
    <dbReference type="NCBI Taxonomy" id="425828"/>
    <lineage>
        <taxon>Eukaryota</taxon>
        <taxon>Viridiplantae</taxon>
        <taxon>Streptophyta</taxon>
        <taxon>Embryophyta</taxon>
        <taxon>Tracheophyta</taxon>
        <taxon>Spermatophyta</taxon>
        <taxon>Magnoliopsida</taxon>
        <taxon>eudicotyledons</taxon>
        <taxon>Gunneridae</taxon>
        <taxon>Pentapetalae</taxon>
        <taxon>rosids</taxon>
        <taxon>fabids</taxon>
        <taxon>Fagales</taxon>
        <taxon>Fagaceae</taxon>
        <taxon>Lithocarpus</taxon>
    </lineage>
</organism>
<gene>
    <name evidence="1" type="ORF">SO802_016248</name>
</gene>
<evidence type="ECO:0000313" key="1">
    <source>
        <dbReference type="EMBL" id="KAL0002467.1"/>
    </source>
</evidence>